<keyword evidence="3 5" id="KW-0949">S-adenosyl-L-methionine</keyword>
<keyword evidence="4 5" id="KW-0671">Queuosine biosynthesis</keyword>
<protein>
    <recommendedName>
        <fullName evidence="5">S-adenosylmethionine:tRNA ribosyltransferase-isomerase</fullName>
        <ecNumber evidence="5">2.4.99.17</ecNumber>
    </recommendedName>
    <alternativeName>
        <fullName evidence="5">Queuosine biosynthesis protein QueA</fullName>
    </alternativeName>
</protein>
<evidence type="ECO:0000256" key="1">
    <source>
        <dbReference type="ARBA" id="ARBA00022490"/>
    </source>
</evidence>
<dbReference type="Gene3D" id="3.40.1780.10">
    <property type="entry name" value="QueA-like"/>
    <property type="match status" value="1"/>
</dbReference>
<dbReference type="NCBIfam" id="TIGR00113">
    <property type="entry name" value="queA"/>
    <property type="match status" value="1"/>
</dbReference>
<organism evidence="6 7">
    <name type="scientific">Ideonella azotifigens</name>
    <dbReference type="NCBI Taxonomy" id="513160"/>
    <lineage>
        <taxon>Bacteria</taxon>
        <taxon>Pseudomonadati</taxon>
        <taxon>Pseudomonadota</taxon>
        <taxon>Betaproteobacteria</taxon>
        <taxon>Burkholderiales</taxon>
        <taxon>Sphaerotilaceae</taxon>
        <taxon>Ideonella</taxon>
    </lineage>
</organism>
<evidence type="ECO:0000256" key="5">
    <source>
        <dbReference type="HAMAP-Rule" id="MF_00113"/>
    </source>
</evidence>
<proteinExistence type="inferred from homology"/>
<dbReference type="EMBL" id="BAAAEW010000004">
    <property type="protein sequence ID" value="GAA0743643.1"/>
    <property type="molecule type" value="Genomic_DNA"/>
</dbReference>
<keyword evidence="2 5" id="KW-0808">Transferase</keyword>
<gene>
    <name evidence="5 6" type="primary">queA</name>
    <name evidence="6" type="ORF">GCM10009107_08380</name>
</gene>
<keyword evidence="7" id="KW-1185">Reference proteome</keyword>
<evidence type="ECO:0000256" key="3">
    <source>
        <dbReference type="ARBA" id="ARBA00022691"/>
    </source>
</evidence>
<dbReference type="Proteomes" id="UP001500279">
    <property type="component" value="Unassembled WGS sequence"/>
</dbReference>
<dbReference type="InterPro" id="IPR036100">
    <property type="entry name" value="QueA_sf"/>
</dbReference>
<comment type="similarity">
    <text evidence="5">Belongs to the QueA family.</text>
</comment>
<comment type="catalytic activity">
    <reaction evidence="5">
        <text>7-aminomethyl-7-carbaguanosine(34) in tRNA + S-adenosyl-L-methionine = epoxyqueuosine(34) in tRNA + adenine + L-methionine + 2 H(+)</text>
        <dbReference type="Rhea" id="RHEA:32155"/>
        <dbReference type="Rhea" id="RHEA-COMP:10342"/>
        <dbReference type="Rhea" id="RHEA-COMP:18582"/>
        <dbReference type="ChEBI" id="CHEBI:15378"/>
        <dbReference type="ChEBI" id="CHEBI:16708"/>
        <dbReference type="ChEBI" id="CHEBI:57844"/>
        <dbReference type="ChEBI" id="CHEBI:59789"/>
        <dbReference type="ChEBI" id="CHEBI:82833"/>
        <dbReference type="ChEBI" id="CHEBI:194443"/>
        <dbReference type="EC" id="2.4.99.17"/>
    </reaction>
</comment>
<evidence type="ECO:0000313" key="7">
    <source>
        <dbReference type="Proteomes" id="UP001500279"/>
    </source>
</evidence>
<comment type="subcellular location">
    <subcellularLocation>
        <location evidence="5">Cytoplasm</location>
    </subcellularLocation>
</comment>
<evidence type="ECO:0000256" key="2">
    <source>
        <dbReference type="ARBA" id="ARBA00022679"/>
    </source>
</evidence>
<dbReference type="InterPro" id="IPR042118">
    <property type="entry name" value="QueA_dom1"/>
</dbReference>
<dbReference type="SUPFAM" id="SSF111337">
    <property type="entry name" value="QueA-like"/>
    <property type="match status" value="1"/>
</dbReference>
<dbReference type="InterPro" id="IPR003699">
    <property type="entry name" value="QueA"/>
</dbReference>
<dbReference type="InterPro" id="IPR042119">
    <property type="entry name" value="QueA_dom2"/>
</dbReference>
<dbReference type="EC" id="2.4.99.17" evidence="5"/>
<comment type="caution">
    <text evidence="6">The sequence shown here is derived from an EMBL/GenBank/DDBJ whole genome shotgun (WGS) entry which is preliminary data.</text>
</comment>
<dbReference type="HAMAP" id="MF_00113">
    <property type="entry name" value="QueA"/>
    <property type="match status" value="1"/>
</dbReference>
<reference evidence="7" key="1">
    <citation type="journal article" date="2019" name="Int. J. Syst. Evol. Microbiol.">
        <title>The Global Catalogue of Microorganisms (GCM) 10K type strain sequencing project: providing services to taxonomists for standard genome sequencing and annotation.</title>
        <authorList>
            <consortium name="The Broad Institute Genomics Platform"/>
            <consortium name="The Broad Institute Genome Sequencing Center for Infectious Disease"/>
            <person name="Wu L."/>
            <person name="Ma J."/>
        </authorList>
    </citation>
    <scope>NUCLEOTIDE SEQUENCE [LARGE SCALE GENOMIC DNA]</scope>
    <source>
        <strain evidence="7">JCM 15503</strain>
    </source>
</reference>
<dbReference type="Pfam" id="PF02547">
    <property type="entry name" value="Queuosine_synth"/>
    <property type="match status" value="1"/>
</dbReference>
<dbReference type="PANTHER" id="PTHR30307:SF0">
    <property type="entry name" value="S-ADENOSYLMETHIONINE:TRNA RIBOSYLTRANSFERASE-ISOMERASE"/>
    <property type="match status" value="1"/>
</dbReference>
<accession>A0ABP3UWA3</accession>
<comment type="pathway">
    <text evidence="5">tRNA modification; tRNA-queuosine biosynthesis.</text>
</comment>
<comment type="function">
    <text evidence="5">Transfers and isomerizes the ribose moiety from AdoMet to the 7-aminomethyl group of 7-deazaguanine (preQ1-tRNA) to give epoxyqueuosine (oQ-tRNA).</text>
</comment>
<dbReference type="Gene3D" id="2.40.10.240">
    <property type="entry name" value="QueA-like"/>
    <property type="match status" value="1"/>
</dbReference>
<sequence length="385" mass="41435">MSSFEGQSSLQAMPLIEASCPAGAPAPRQFTLADFDFPLPPELVAQHPAAERSASRLLDGRGDTPVDRIFRELPALLSPGDLLVFNNTRVLKARLHGEKATGGSVEALVERVLPYDHAAAGPGEVLAHLRASKSPKPGSTVRLGTDRGEGFEAEVLGRGGPDGSLFHLRWPGDPLALLERHGHVPLPPYITHEDAAEDAERYQTVFANKPGAVAAPTAALHFDAAVLAALAARGVATTEVTLHVGAGTFQPVRTENLAEHKMHSEWFEVPQTTVDAIARTRAAGGRIVSAGTTTLRALESAARQTGSQRGIDHACSGDTDIFITPGFQFRVVDRLVTNFHLPKSTLMMLVSAFAGHEHIMALYRHAVEARYRFFSYGDAMLLDRR</sequence>
<evidence type="ECO:0000313" key="6">
    <source>
        <dbReference type="EMBL" id="GAA0743643.1"/>
    </source>
</evidence>
<dbReference type="PANTHER" id="PTHR30307">
    <property type="entry name" value="S-ADENOSYLMETHIONINE:TRNA RIBOSYLTRANSFERASE-ISOMERASE"/>
    <property type="match status" value="1"/>
</dbReference>
<evidence type="ECO:0000256" key="4">
    <source>
        <dbReference type="ARBA" id="ARBA00022785"/>
    </source>
</evidence>
<dbReference type="NCBIfam" id="NF001140">
    <property type="entry name" value="PRK00147.1"/>
    <property type="match status" value="1"/>
</dbReference>
<comment type="subunit">
    <text evidence="5">Monomer.</text>
</comment>
<keyword evidence="1 5" id="KW-0963">Cytoplasm</keyword>
<name>A0ABP3UWA3_9BURK</name>